<dbReference type="Proteomes" id="UP000184420">
    <property type="component" value="Unassembled WGS sequence"/>
</dbReference>
<keyword evidence="16" id="KW-1185">Reference proteome</keyword>
<dbReference type="InterPro" id="IPR027417">
    <property type="entry name" value="P-loop_NTPase"/>
</dbReference>
<dbReference type="InterPro" id="IPR014016">
    <property type="entry name" value="UvrD-like_ATP-bd"/>
</dbReference>
<dbReference type="PANTHER" id="PTHR11070:SF2">
    <property type="entry name" value="ATP-DEPENDENT DNA HELICASE SRS2"/>
    <property type="match status" value="1"/>
</dbReference>
<dbReference type="EMBL" id="FRBL01000001">
    <property type="protein sequence ID" value="SHK78531.1"/>
    <property type="molecule type" value="Genomic_DNA"/>
</dbReference>
<comment type="catalytic activity">
    <reaction evidence="6">
        <text>Couples ATP hydrolysis with the unwinding of duplex DNA by translocating in the 3'-5' direction.</text>
        <dbReference type="EC" id="5.6.2.4"/>
    </reaction>
</comment>
<dbReference type="GO" id="GO:0005524">
    <property type="term" value="F:ATP binding"/>
    <property type="evidence" value="ECO:0007669"/>
    <property type="project" value="UniProtKB-UniRule"/>
</dbReference>
<dbReference type="GO" id="GO:0016787">
    <property type="term" value="F:hydrolase activity"/>
    <property type="evidence" value="ECO:0007669"/>
    <property type="project" value="UniProtKB-UniRule"/>
</dbReference>
<dbReference type="Pfam" id="PF00271">
    <property type="entry name" value="Helicase_C"/>
    <property type="match status" value="1"/>
</dbReference>
<evidence type="ECO:0000256" key="10">
    <source>
        <dbReference type="PROSITE-ProRule" id="PRU00560"/>
    </source>
</evidence>
<keyword evidence="2 10" id="KW-0378">Hydrolase</keyword>
<sequence>MKLIDVLKENQLNVEYVRKGMKLLGLDLDKLDLISSSLTTEILPLLKSVEGLTHHTSRMEKISLRKRLDKFIVVVKADTIVSLPKKERETTPPQQVMQPSRPFVKYNEGNRKLGIVKFYEASKGFGFIHSFADNKACFVHVKKMRCQGLKEDEIVIFETQPSQKKAGELDAFNVTNRIPVLIINNDTAARSEAFPLIESSPEKEISLTGLYPTGFYEIRASIRLGNWDIEILENSNIAKRDVIGFGKKILSGMLMRKGYWKAVDRLAMLLKGYISDRELTATYHKTIEEVSQRKLQDILPLVPMIMEVHGVAVALEKWSQKFNPVSFAMWWLMELPNLPLPKSSEEKECWKHKILPALDWQQLQIVISRLSLQSEGRQLMDDAYQQLAGKGWKITSAEEEQAVVEFLGTFSSVYPLVRLTADQFECETAFLVELYRRNFLTGLPQAAINEHLGHLTTVMEKVKFVEQLPVENILEVYEQLPDLSHYREQYIQRLLNNLVSQVNYICFDLESDGEQVAEFAWKNNIGISTHKDFSNKETGIARLVSLINDGRLVIGQNIRAFDLEVLARKGASPAPSLIWDTLEIELLLHPRRQSFALKTAHHAAEDTSLTFQLFLNQLGRLMTMDTPIDLQAPFIPPVILDIISEFRTGNGGKLPAHLYFEQSARQFFRTESGFQQMTDDSCQAFRKATQFAGTTVIIAPEMLWELLSAMHPLKFLSTDTARMQGISAEKVYDNLKELPRLAAILTQYLITCHQQNIVPYFDQLPAVIRRLIPTVKVAAICETIHPAAGDAVCVAPGQIDSLKNRFSEPTQVLCIGTELYDLTTKIKLGQDYDFFTVIDRLKEPPVWLHMSGGNSFTGITREQCRLLGITDFPDHINNIWLEKTDRATYRVWCNLHLSNYLQDAGLQVTSSIPWTDGAIKKEFAYVVRPDTRLSGYIAASKRVNPESLNRKSYWLYQFRLLEAATAGSGRPILLLVNNPKEINDLYTYARVLDYFLPDQRATLARQIELLHSHPGGRKLLVLPFDKLGEVLLLNTTHGLDIVWDSFSLREKAQMLKGLMSVGDQVSDDPVPAVDVSDREQDHYSLIKMHRPLIDFYYQAIQQNNASSRLLLLDPRLTDYFGIEKTLAAKDLQVVMWQKESDYSADRKVIDPYFREAERPPLNLNLEDAKEILRRVFLAREDGKAPWPWYDYQHAYLNSILPAKDDLLISLPTGAGKSLLFQGPALFRSAFSGKLSIVICPLRALMQDQVDGLWNKGFFSNVDYLSGDKEQSEVNDIYRRIAGGELTLLYITPERFRSRAFENSLLTRMDSDSGLEYAIFDEAHCISQWGQEFRPDYLNAARKIAGLSRQLTARKLLFSATISEQVFEEIKILLPGIHAVSDTEKSYNPVRDHIRMDFRHQIVEEDRLPEIANYLKKNNFSPSLSRAIIFVKSRRKAEESAEGMGDSLNAVYGGQCAFADKVGVFHAGMDTEDRKDAYERFKSGELVVLFATKAFGMGMDIPNIHFVAHYSPSGTFEDFLQEVGRAGRNETQRLEAGFTTENPIKTLCLTAGNDFAKLKDQLHESRISWHDVKDMKKVMEDYLSNFRPLIADAEIPFAIPFNLYSSEKGSTEEELDNKFRMGLHWLEKLGRIRLGYFTITHVAIDAVSLRGLAAKLSDGAEKEITQICQAILSLMLQADPIEDMVQISLSALRDMTRLSLTNIFSGLIRAHKLNYFLLEQKVILLPTKLRQAEVRYSCDSHTESEKYLALKVMFALARLIMNATPLSESKTFEEEDINTMLTAAIQLVMEDGGLPWSKKETLPAREKEYAAYLHDIARKRVKHAFTIIRLLGKTRHESKMEKVLDTNVKVRIRQTLVNGYHKKEEWLGKITGLERDCHHLMDYVAKKYFTENIKRFNWPDIIAHLNCTEDVNYLGGLLHILSVAGYCRSGGLLPSGIEVYLQSVDPIIEGDLQSNDKLIFDEFEETRKVRELKLIALEVLAGFHKGERKVQGTDGLVSQVMLESDLRKRQDQFIRKYFSCNSLDSLLTLLQSELNPDDPLLVKWRGDAISTEENRLNKEQREVYDAAVDQHINVMAGPGSGKTHTLTLRVARLVHHIGVKPEDILILAYNRAVVSELKQRLGRLFNDLGYGNLVRQLKIFTFHGLAKKYCEEQLTNKPFDQWENILLNQLIKAPGAVMNRLAPLQHILVDEFQDINSVRVELLNRLQQLTHAKLFIIGDPNQSIYGYERVKAGKPMSPWPYYAEFNELFGPKLYELRNNHRSFPAILELASTVLDADKEHKELLSKPTRIPDKSFVKDYVQLIELTETMMWWWDQIPGLLQERIGNRPYRQLAILFRTNNEVYRGYQKVKSLHLPNVRIRIQGSLPYEFTRIRECHEVLLFLRAQINEIIPVNFKDTIKQHILALIETYPNWNHFYLRVMYSLVADFLDEAEDQPFFNQLLDYITELTHKDDGQLFKIYEKYADEFAADLVETEIVLTTMHKVKGLEFDCVMVPPSFSDLPLKIDEEASAEAISEQLDEEKRLMYVAYTRARYRLLVFRHHREVALVRGETYQFKDANNSRLGIPVLPEIRKLNIGWGASSYVFNKKIHEFIKTEVKSGDYVEVRKRTVDNVEQPFAVYELFKVGHSLPLGQLSKDAGKIRLFTKCSGFIVNEVAVWTYQDTLNADGDNNNGYEKGWCEDAIKQGYIYLVDFAGFGKPEEED</sequence>
<dbReference type="Pfam" id="PF13361">
    <property type="entry name" value="UvrD_C"/>
    <property type="match status" value="1"/>
</dbReference>
<dbReference type="CDD" id="cd17932">
    <property type="entry name" value="DEXQc_UvrD"/>
    <property type="match status" value="1"/>
</dbReference>
<evidence type="ECO:0000256" key="6">
    <source>
        <dbReference type="ARBA" id="ARBA00034617"/>
    </source>
</evidence>
<evidence type="ECO:0000256" key="7">
    <source>
        <dbReference type="ARBA" id="ARBA00034808"/>
    </source>
</evidence>
<gene>
    <name evidence="15" type="ORF">SAMN05444266_101134</name>
</gene>
<feature type="domain" description="Helicase ATP-binding" evidence="11">
    <location>
        <begin position="1197"/>
        <end position="1379"/>
    </location>
</feature>
<dbReference type="InterPro" id="IPR011545">
    <property type="entry name" value="DEAD/DEAH_box_helicase_dom"/>
</dbReference>
<dbReference type="SUPFAM" id="SSF53098">
    <property type="entry name" value="Ribonuclease H-like"/>
    <property type="match status" value="1"/>
</dbReference>
<evidence type="ECO:0000259" key="14">
    <source>
        <dbReference type="PROSITE" id="PS51857"/>
    </source>
</evidence>
<comment type="catalytic activity">
    <reaction evidence="9">
        <text>ATP + H2O = ADP + phosphate + H(+)</text>
        <dbReference type="Rhea" id="RHEA:13065"/>
        <dbReference type="ChEBI" id="CHEBI:15377"/>
        <dbReference type="ChEBI" id="CHEBI:15378"/>
        <dbReference type="ChEBI" id="CHEBI:30616"/>
        <dbReference type="ChEBI" id="CHEBI:43474"/>
        <dbReference type="ChEBI" id="CHEBI:456216"/>
        <dbReference type="EC" id="5.6.2.4"/>
    </reaction>
</comment>
<keyword evidence="5" id="KW-0413">Isomerase</keyword>
<dbReference type="Pfam" id="PF00270">
    <property type="entry name" value="DEAD"/>
    <property type="match status" value="1"/>
</dbReference>
<dbReference type="Pfam" id="PF00580">
    <property type="entry name" value="UvrD-helicase"/>
    <property type="match status" value="2"/>
</dbReference>
<evidence type="ECO:0000256" key="4">
    <source>
        <dbReference type="ARBA" id="ARBA00022840"/>
    </source>
</evidence>
<dbReference type="EC" id="5.6.2.4" evidence="7"/>
<dbReference type="InterPro" id="IPR000212">
    <property type="entry name" value="DNA_helicase_UvrD/REP"/>
</dbReference>
<feature type="domain" description="UvrD-like helicase ATP-binding" evidence="13">
    <location>
        <begin position="2054"/>
        <end position="2464"/>
    </location>
</feature>
<dbReference type="SUPFAM" id="SSF50249">
    <property type="entry name" value="Nucleic acid-binding proteins"/>
    <property type="match status" value="1"/>
</dbReference>
<evidence type="ECO:0000259" key="12">
    <source>
        <dbReference type="PROSITE" id="PS51194"/>
    </source>
</evidence>
<evidence type="ECO:0000313" key="16">
    <source>
        <dbReference type="Proteomes" id="UP000184420"/>
    </source>
</evidence>
<dbReference type="SMART" id="SM00490">
    <property type="entry name" value="HELICc"/>
    <property type="match status" value="1"/>
</dbReference>
<feature type="domain" description="CSD" evidence="14">
    <location>
        <begin position="111"/>
        <end position="176"/>
    </location>
</feature>
<accession>A0A1M6VAX7</accession>
<evidence type="ECO:0000256" key="1">
    <source>
        <dbReference type="ARBA" id="ARBA00022741"/>
    </source>
</evidence>
<feature type="domain" description="Helicase C-terminal" evidence="12">
    <location>
        <begin position="1406"/>
        <end position="1582"/>
    </location>
</feature>
<organism evidence="15 16">
    <name type="scientific">Chitinophaga jiangningensis</name>
    <dbReference type="NCBI Taxonomy" id="1419482"/>
    <lineage>
        <taxon>Bacteria</taxon>
        <taxon>Pseudomonadati</taxon>
        <taxon>Bacteroidota</taxon>
        <taxon>Chitinophagia</taxon>
        <taxon>Chitinophagales</taxon>
        <taxon>Chitinophagaceae</taxon>
        <taxon>Chitinophaga</taxon>
    </lineage>
</organism>
<dbReference type="Pfam" id="PF00313">
    <property type="entry name" value="CSD"/>
    <property type="match status" value="1"/>
</dbReference>
<dbReference type="SUPFAM" id="SSF52540">
    <property type="entry name" value="P-loop containing nucleoside triphosphate hydrolases"/>
    <property type="match status" value="2"/>
</dbReference>
<dbReference type="PROSITE" id="PS51857">
    <property type="entry name" value="CSD_2"/>
    <property type="match status" value="1"/>
</dbReference>
<evidence type="ECO:0000256" key="5">
    <source>
        <dbReference type="ARBA" id="ARBA00023235"/>
    </source>
</evidence>
<dbReference type="Gene3D" id="2.40.50.140">
    <property type="entry name" value="Nucleic acid-binding proteins"/>
    <property type="match status" value="1"/>
</dbReference>
<keyword evidence="4 10" id="KW-0067">ATP-binding</keyword>
<dbReference type="CDD" id="cd04458">
    <property type="entry name" value="CSP_CDS"/>
    <property type="match status" value="1"/>
</dbReference>
<dbReference type="InterPro" id="IPR014001">
    <property type="entry name" value="Helicase_ATP-bd"/>
</dbReference>
<evidence type="ECO:0000259" key="13">
    <source>
        <dbReference type="PROSITE" id="PS51198"/>
    </source>
</evidence>
<dbReference type="InterPro" id="IPR014017">
    <property type="entry name" value="DNA_helicase_UvrD-like_C"/>
</dbReference>
<name>A0A1M6VAX7_9BACT</name>
<dbReference type="InterPro" id="IPR002059">
    <property type="entry name" value="CSP_DNA-bd"/>
</dbReference>
<reference evidence="15 16" key="1">
    <citation type="submission" date="2016-11" db="EMBL/GenBank/DDBJ databases">
        <authorList>
            <person name="Jaros S."/>
            <person name="Januszkiewicz K."/>
            <person name="Wedrychowicz H."/>
        </authorList>
    </citation>
    <scope>NUCLEOTIDE SEQUENCE [LARGE SCALE GENOMIC DNA]</scope>
    <source>
        <strain evidence="15 16">DSM 27406</strain>
    </source>
</reference>
<proteinExistence type="predicted"/>
<dbReference type="InterPro" id="IPR012340">
    <property type="entry name" value="NA-bd_OB-fold"/>
</dbReference>
<dbReference type="Gene3D" id="3.40.50.300">
    <property type="entry name" value="P-loop containing nucleotide triphosphate hydrolases"/>
    <property type="match status" value="4"/>
</dbReference>
<keyword evidence="3 10" id="KW-0347">Helicase</keyword>
<dbReference type="InterPro" id="IPR001650">
    <property type="entry name" value="Helicase_C-like"/>
</dbReference>
<evidence type="ECO:0000256" key="8">
    <source>
        <dbReference type="ARBA" id="ARBA00034923"/>
    </source>
</evidence>
<dbReference type="OrthoDB" id="9763310at2"/>
<evidence type="ECO:0000256" key="3">
    <source>
        <dbReference type="ARBA" id="ARBA00022806"/>
    </source>
</evidence>
<dbReference type="STRING" id="1419482.SAMN05444266_101134"/>
<dbReference type="GO" id="GO:0003677">
    <property type="term" value="F:DNA binding"/>
    <property type="evidence" value="ECO:0007669"/>
    <property type="project" value="InterPro"/>
</dbReference>
<evidence type="ECO:0000313" key="15">
    <source>
        <dbReference type="EMBL" id="SHK78531.1"/>
    </source>
</evidence>
<dbReference type="PROSITE" id="PS51198">
    <property type="entry name" value="UVRD_HELICASE_ATP_BIND"/>
    <property type="match status" value="1"/>
</dbReference>
<feature type="binding site" evidence="10">
    <location>
        <begin position="2075"/>
        <end position="2082"/>
    </location>
    <ligand>
        <name>ATP</name>
        <dbReference type="ChEBI" id="CHEBI:30616"/>
    </ligand>
</feature>
<dbReference type="PROSITE" id="PS51192">
    <property type="entry name" value="HELICASE_ATP_BIND_1"/>
    <property type="match status" value="1"/>
</dbReference>
<keyword evidence="1 10" id="KW-0547">Nucleotide-binding</keyword>
<dbReference type="GO" id="GO:0043138">
    <property type="term" value="F:3'-5' DNA helicase activity"/>
    <property type="evidence" value="ECO:0007669"/>
    <property type="project" value="UniProtKB-EC"/>
</dbReference>
<evidence type="ECO:0000256" key="2">
    <source>
        <dbReference type="ARBA" id="ARBA00022801"/>
    </source>
</evidence>
<dbReference type="PROSITE" id="PS51194">
    <property type="entry name" value="HELICASE_CTER"/>
    <property type="match status" value="1"/>
</dbReference>
<protein>
    <recommendedName>
        <fullName evidence="7">DNA 3'-5' helicase</fullName>
        <ecNumber evidence="7">5.6.2.4</ecNumber>
    </recommendedName>
    <alternativeName>
        <fullName evidence="8">DNA 3'-5' helicase II</fullName>
    </alternativeName>
</protein>
<dbReference type="InterPro" id="IPR012337">
    <property type="entry name" value="RNaseH-like_sf"/>
</dbReference>
<dbReference type="PANTHER" id="PTHR11070">
    <property type="entry name" value="UVRD / RECB / PCRA DNA HELICASE FAMILY MEMBER"/>
    <property type="match status" value="1"/>
</dbReference>
<dbReference type="RefSeq" id="WP_073077033.1">
    <property type="nucleotide sequence ID" value="NZ_FRBL01000001.1"/>
</dbReference>
<dbReference type="GO" id="GO:0000725">
    <property type="term" value="P:recombinational repair"/>
    <property type="evidence" value="ECO:0007669"/>
    <property type="project" value="TreeGrafter"/>
</dbReference>
<dbReference type="SMART" id="SM00487">
    <property type="entry name" value="DEXDc"/>
    <property type="match status" value="2"/>
</dbReference>
<evidence type="ECO:0000256" key="9">
    <source>
        <dbReference type="ARBA" id="ARBA00048988"/>
    </source>
</evidence>
<evidence type="ECO:0000259" key="11">
    <source>
        <dbReference type="PROSITE" id="PS51192"/>
    </source>
</evidence>